<dbReference type="Proteomes" id="UP000203987">
    <property type="component" value="Genome"/>
</dbReference>
<dbReference type="GeneID" id="5179601"/>
<evidence type="ECO:0000313" key="2">
    <source>
        <dbReference type="Proteomes" id="UP000203987"/>
    </source>
</evidence>
<dbReference type="RefSeq" id="YP_001029414.1">
    <property type="nucleotide sequence ID" value="NC_008914.1"/>
</dbReference>
<protein>
    <submittedName>
        <fullName evidence="1">GfV-C11-ORF3</fullName>
    </submittedName>
</protein>
<reference evidence="1 2" key="1">
    <citation type="journal article" date="2007" name="J. Virol.">
        <title>Genomic and morphological features of a banchine polydnavirus: comparison with bracoviruses and ichnoviruses.</title>
        <authorList>
            <person name="Lapointe R."/>
            <person name="Tanaka K."/>
            <person name="Barney W.E."/>
            <person name="Whitfield J.B."/>
            <person name="Banks J.C."/>
            <person name="Beliveau C."/>
            <person name="Stoltz D."/>
            <person name="Webb B.A."/>
            <person name="Cusson M."/>
        </authorList>
    </citation>
    <scope>NUCLEOTIDE SEQUENCE [LARGE SCALE GENOMIC DNA]</scope>
</reference>
<organism evidence="1 2">
    <name type="scientific">Ichnoviriform fumiferanae</name>
    <dbReference type="NCBI Taxonomy" id="419435"/>
    <lineage>
        <taxon>Viruses</taxon>
        <taxon>Viruses incertae sedis</taxon>
        <taxon>Polydnaviriformidae</taxon>
        <taxon>Ichnoviriform</taxon>
    </lineage>
</organism>
<proteinExistence type="predicted"/>
<evidence type="ECO:0000313" key="1">
    <source>
        <dbReference type="EMBL" id="BAF45550.1"/>
    </source>
</evidence>
<dbReference type="EMBL" id="AB289988">
    <property type="protein sequence ID" value="BAF45550.1"/>
    <property type="molecule type" value="Genomic_DNA"/>
</dbReference>
<dbReference type="KEGG" id="vg:5179601"/>
<name>A2PZX8_9VIRU</name>
<accession>A2PZX8</accession>
<sequence length="122" mass="14124">MSCLIPLLRSYVSFVCISMPSLFECSYINQLVLGENSVLHGNRAKKLKIMDTNRQRLIEEEQRVRSALNAAEWQLQACDHQQNGHTCPCYSMVRRLRDQLSTIQSQIETENRRLQGKVKLSQ</sequence>